<sequence length="99" mass="11271">MSSKEVDRAHVVQWRVAVAYPVRQFRSLTKLTIRPRPSHRDRVVRTLNTFPNPSFTAGALLRSSARRPCLQPSRHALSPHRDTPSSAEEYQEKGKALPL</sequence>
<evidence type="ECO:0000256" key="1">
    <source>
        <dbReference type="SAM" id="MobiDB-lite"/>
    </source>
</evidence>
<reference evidence="2 3" key="1">
    <citation type="journal article" date="2012" name="Science">
        <title>The Paleozoic origin of enzymatic lignin decomposition reconstructed from 31 fungal genomes.</title>
        <authorList>
            <person name="Floudas D."/>
            <person name="Binder M."/>
            <person name="Riley R."/>
            <person name="Barry K."/>
            <person name="Blanchette R.A."/>
            <person name="Henrissat B."/>
            <person name="Martinez A.T."/>
            <person name="Otillar R."/>
            <person name="Spatafora J.W."/>
            <person name="Yadav J.S."/>
            <person name="Aerts A."/>
            <person name="Benoit I."/>
            <person name="Boyd A."/>
            <person name="Carlson A."/>
            <person name="Copeland A."/>
            <person name="Coutinho P.M."/>
            <person name="de Vries R.P."/>
            <person name="Ferreira P."/>
            <person name="Findley K."/>
            <person name="Foster B."/>
            <person name="Gaskell J."/>
            <person name="Glotzer D."/>
            <person name="Gorecki P."/>
            <person name="Heitman J."/>
            <person name="Hesse C."/>
            <person name="Hori C."/>
            <person name="Igarashi K."/>
            <person name="Jurgens J.A."/>
            <person name="Kallen N."/>
            <person name="Kersten P."/>
            <person name="Kohler A."/>
            <person name="Kuees U."/>
            <person name="Kumar T.K.A."/>
            <person name="Kuo A."/>
            <person name="LaButti K."/>
            <person name="Larrondo L.F."/>
            <person name="Lindquist E."/>
            <person name="Ling A."/>
            <person name="Lombard V."/>
            <person name="Lucas S."/>
            <person name="Lundell T."/>
            <person name="Martin R."/>
            <person name="McLaughlin D.J."/>
            <person name="Morgenstern I."/>
            <person name="Morin E."/>
            <person name="Murat C."/>
            <person name="Nagy L.G."/>
            <person name="Nolan M."/>
            <person name="Ohm R.A."/>
            <person name="Patyshakuliyeva A."/>
            <person name="Rokas A."/>
            <person name="Ruiz-Duenas F.J."/>
            <person name="Sabat G."/>
            <person name="Salamov A."/>
            <person name="Samejima M."/>
            <person name="Schmutz J."/>
            <person name="Slot J.C."/>
            <person name="St John F."/>
            <person name="Stenlid J."/>
            <person name="Sun H."/>
            <person name="Sun S."/>
            <person name="Syed K."/>
            <person name="Tsang A."/>
            <person name="Wiebenga A."/>
            <person name="Young D."/>
            <person name="Pisabarro A."/>
            <person name="Eastwood D.C."/>
            <person name="Martin F."/>
            <person name="Cullen D."/>
            <person name="Grigoriev I.V."/>
            <person name="Hibbett D.S."/>
        </authorList>
    </citation>
    <scope>NUCLEOTIDE SEQUENCE [LARGE SCALE GENOMIC DNA]</scope>
    <source>
        <strain evidence="2 3">LYAD-421 SS1</strain>
    </source>
</reference>
<dbReference type="GeneID" id="18840304"/>
<name>R7SH14_DICSQ</name>
<evidence type="ECO:0000313" key="3">
    <source>
        <dbReference type="Proteomes" id="UP000053319"/>
    </source>
</evidence>
<organism evidence="2 3">
    <name type="scientific">Dichomitus squalens (strain LYAD-421)</name>
    <name type="common">Western red white-rot fungus</name>
    <dbReference type="NCBI Taxonomy" id="732165"/>
    <lineage>
        <taxon>Eukaryota</taxon>
        <taxon>Fungi</taxon>
        <taxon>Dikarya</taxon>
        <taxon>Basidiomycota</taxon>
        <taxon>Agaricomycotina</taxon>
        <taxon>Agaricomycetes</taxon>
        <taxon>Polyporales</taxon>
        <taxon>Polyporaceae</taxon>
        <taxon>Dichomitus</taxon>
    </lineage>
</organism>
<dbReference type="RefSeq" id="XP_007371815.1">
    <property type="nucleotide sequence ID" value="XM_007371753.1"/>
</dbReference>
<dbReference type="Proteomes" id="UP000053319">
    <property type="component" value="Unassembled WGS sequence"/>
</dbReference>
<dbReference type="AlphaFoldDB" id="R7SH14"/>
<protein>
    <submittedName>
        <fullName evidence="2">Uncharacterized protein</fullName>
    </submittedName>
</protein>
<accession>R7SH14</accession>
<evidence type="ECO:0000313" key="2">
    <source>
        <dbReference type="EMBL" id="EJF55446.1"/>
    </source>
</evidence>
<dbReference type="EMBL" id="JH719639">
    <property type="protein sequence ID" value="EJF55446.1"/>
    <property type="molecule type" value="Genomic_DNA"/>
</dbReference>
<proteinExistence type="predicted"/>
<feature type="region of interest" description="Disordered" evidence="1">
    <location>
        <begin position="66"/>
        <end position="99"/>
    </location>
</feature>
<dbReference type="HOGENOM" id="CLU_2320327_0_0_1"/>
<dbReference type="KEGG" id="dsq:DICSQDRAFT_175895"/>
<feature type="compositionally biased region" description="Basic and acidic residues" evidence="1">
    <location>
        <begin position="90"/>
        <end position="99"/>
    </location>
</feature>
<gene>
    <name evidence="2" type="ORF">DICSQDRAFT_175895</name>
</gene>